<feature type="transmembrane region" description="Helical" evidence="1">
    <location>
        <begin position="219"/>
        <end position="240"/>
    </location>
</feature>
<keyword evidence="1" id="KW-1133">Transmembrane helix</keyword>
<keyword evidence="1" id="KW-0812">Transmembrane</keyword>
<reference evidence="2" key="1">
    <citation type="journal article" date="2014" name="Int. J. Syst. Evol. Microbiol.">
        <title>Complete genome sequence of Corynebacterium casei LMG S-19264T (=DSM 44701T), isolated from a smear-ripened cheese.</title>
        <authorList>
            <consortium name="US DOE Joint Genome Institute (JGI-PGF)"/>
            <person name="Walter F."/>
            <person name="Albersmeier A."/>
            <person name="Kalinowski J."/>
            <person name="Ruckert C."/>
        </authorList>
    </citation>
    <scope>NUCLEOTIDE SEQUENCE</scope>
    <source>
        <strain evidence="2">CGMCC 4.7201</strain>
    </source>
</reference>
<evidence type="ECO:0000256" key="1">
    <source>
        <dbReference type="SAM" id="Phobius"/>
    </source>
</evidence>
<proteinExistence type="predicted"/>
<keyword evidence="1" id="KW-0472">Membrane</keyword>
<sequence length="263" mass="28908">MAGMVNPQPYVYTLTAADHNVPFCPAPGAEKGSDAVSEQPAASPAFHALAVVMRDYLSYGEDGIEDLKTQVQARRRKPVINAFCEELHRILSYEAPIPTDLINGEFVRRVEEEYSAKGEDPAEVDVVQYTDQQAYEALADLWEYLELTAEGGSTSKVTALRSAVKDKRSQLLWVEGDPVQALRSWVSWRPLALCVAGVALCIGSWTAHTHVGNGTLRGLLLLLTLIGFVAASIGGGTLWLRRVRYINPDAFLPVEKEPKGNRR</sequence>
<dbReference type="EMBL" id="BMMS01000036">
    <property type="protein sequence ID" value="GGO97991.1"/>
    <property type="molecule type" value="Genomic_DNA"/>
</dbReference>
<feature type="transmembrane region" description="Helical" evidence="1">
    <location>
        <begin position="190"/>
        <end position="207"/>
    </location>
</feature>
<dbReference type="AlphaFoldDB" id="A0A918E1K4"/>
<evidence type="ECO:0000313" key="2">
    <source>
        <dbReference type="EMBL" id="GGO97991.1"/>
    </source>
</evidence>
<gene>
    <name evidence="2" type="ORF">GCM10012280_61080</name>
</gene>
<evidence type="ECO:0000313" key="3">
    <source>
        <dbReference type="Proteomes" id="UP000641932"/>
    </source>
</evidence>
<dbReference type="Proteomes" id="UP000641932">
    <property type="component" value="Unassembled WGS sequence"/>
</dbReference>
<accession>A0A918E1K4</accession>
<protein>
    <submittedName>
        <fullName evidence="2">Uncharacterized protein</fullName>
    </submittedName>
</protein>
<organism evidence="2 3">
    <name type="scientific">Wenjunlia tyrosinilytica</name>
    <dbReference type="NCBI Taxonomy" id="1544741"/>
    <lineage>
        <taxon>Bacteria</taxon>
        <taxon>Bacillati</taxon>
        <taxon>Actinomycetota</taxon>
        <taxon>Actinomycetes</taxon>
        <taxon>Kitasatosporales</taxon>
        <taxon>Streptomycetaceae</taxon>
        <taxon>Wenjunlia</taxon>
    </lineage>
</organism>
<comment type="caution">
    <text evidence="2">The sequence shown here is derived from an EMBL/GenBank/DDBJ whole genome shotgun (WGS) entry which is preliminary data.</text>
</comment>
<name>A0A918E1K4_9ACTN</name>
<keyword evidence="3" id="KW-1185">Reference proteome</keyword>
<reference evidence="2" key="2">
    <citation type="submission" date="2020-09" db="EMBL/GenBank/DDBJ databases">
        <authorList>
            <person name="Sun Q."/>
            <person name="Zhou Y."/>
        </authorList>
    </citation>
    <scope>NUCLEOTIDE SEQUENCE</scope>
    <source>
        <strain evidence="2">CGMCC 4.7201</strain>
    </source>
</reference>